<organism evidence="2 3">
    <name type="scientific">Microcoleus asticus IPMA8</name>
    <dbReference type="NCBI Taxonomy" id="2563858"/>
    <lineage>
        <taxon>Bacteria</taxon>
        <taxon>Bacillati</taxon>
        <taxon>Cyanobacteriota</taxon>
        <taxon>Cyanophyceae</taxon>
        <taxon>Oscillatoriophycideae</taxon>
        <taxon>Oscillatoriales</taxon>
        <taxon>Microcoleaceae</taxon>
        <taxon>Microcoleus</taxon>
        <taxon>Microcoleus asticus</taxon>
    </lineage>
</organism>
<keyword evidence="3" id="KW-1185">Reference proteome</keyword>
<evidence type="ECO:0000313" key="2">
    <source>
        <dbReference type="EMBL" id="NQE38510.1"/>
    </source>
</evidence>
<sequence>MYTLENLQQKNLKELKEIGQQMNVLPEGDRRLRRNWIDAIAGVVPPLLQLLETSPGVEVEPVQEAIEVQVQEPIESSPAAVECPSCGATHGLYTDRDYLDKPVIRCLHCHYCRIKHYPGPIVLEAEEPPIYKPETKDGIDLQDFTVQAQEPPIESKFGCIVYPRAQKPIAQTEITETISDVGRFGIASDDLHHSRLETAQLDGDSRSAKAERQRSQDGDRVLEVERNAQRDRGRALFHHSPELAAVLNDEQPPNRGEGKGRLESQSKVSQSAIGFCASPVTFSPKFLATYPPYFGEVLYKAEATGQLNLLEPKTDGEPPDFDDFADIDAFNEAMARWDAENPESLAASMDSMCEWAPCPHEWYEPEAENLPLKASSMMELSLSAIESSSTFSIPTFDAWCDRSNRHSDTDEPPDTGIGARLPGPKPPNFPPRAIGSDISEKCFNAKLGHNSDTTRTRLEHTTSRVIGYSKKCLIANRHTNPEELYCITYCMAAAGSSRQGRSPPGGDEII</sequence>
<dbReference type="EMBL" id="SRRZ01000240">
    <property type="protein sequence ID" value="NQE38510.1"/>
    <property type="molecule type" value="Genomic_DNA"/>
</dbReference>
<feature type="region of interest" description="Disordered" evidence="1">
    <location>
        <begin position="403"/>
        <end position="434"/>
    </location>
</feature>
<evidence type="ECO:0000256" key="1">
    <source>
        <dbReference type="SAM" id="MobiDB-lite"/>
    </source>
</evidence>
<dbReference type="Proteomes" id="UP000702425">
    <property type="component" value="Unassembled WGS sequence"/>
</dbReference>
<feature type="compositionally biased region" description="Basic and acidic residues" evidence="1">
    <location>
        <begin position="203"/>
        <end position="220"/>
    </location>
</feature>
<comment type="caution">
    <text evidence="2">The sequence shown here is derived from an EMBL/GenBank/DDBJ whole genome shotgun (WGS) entry which is preliminary data.</text>
</comment>
<gene>
    <name evidence="2" type="ORF">E5S67_06295</name>
</gene>
<feature type="region of interest" description="Disordered" evidence="1">
    <location>
        <begin position="232"/>
        <end position="264"/>
    </location>
</feature>
<feature type="region of interest" description="Disordered" evidence="1">
    <location>
        <begin position="198"/>
        <end position="220"/>
    </location>
</feature>
<proteinExistence type="predicted"/>
<name>A0ABX2DA92_9CYAN</name>
<evidence type="ECO:0008006" key="4">
    <source>
        <dbReference type="Google" id="ProtNLM"/>
    </source>
</evidence>
<dbReference type="RefSeq" id="WP_216670836.1">
    <property type="nucleotide sequence ID" value="NZ_CAWPPK010000158.1"/>
</dbReference>
<reference evidence="2 3" key="1">
    <citation type="journal article" date="2020" name="Sci. Rep.">
        <title>A novel cyanobacterial geosmin producer, revising GeoA distribution and dispersion patterns in Bacteria.</title>
        <authorList>
            <person name="Churro C."/>
            <person name="Semedo-Aguiar A.P."/>
            <person name="Silva A.D."/>
            <person name="Pereira-Leal J.B."/>
            <person name="Leite R.B."/>
        </authorList>
    </citation>
    <scope>NUCLEOTIDE SEQUENCE [LARGE SCALE GENOMIC DNA]</scope>
    <source>
        <strain evidence="2 3">IPMA8</strain>
    </source>
</reference>
<accession>A0ABX2DA92</accession>
<protein>
    <recommendedName>
        <fullName evidence="4">LIM zinc-binding domain-containing protein</fullName>
    </recommendedName>
</protein>
<evidence type="ECO:0000313" key="3">
    <source>
        <dbReference type="Proteomes" id="UP000702425"/>
    </source>
</evidence>